<keyword evidence="4" id="KW-0799">Topoisomerase</keyword>
<dbReference type="GO" id="GO:0006265">
    <property type="term" value="P:DNA topological change"/>
    <property type="evidence" value="ECO:0007669"/>
    <property type="project" value="InterPro"/>
</dbReference>
<dbReference type="PROSITE" id="PS52038">
    <property type="entry name" value="TOPO_IB_2"/>
    <property type="match status" value="1"/>
</dbReference>
<name>A0A4Y6PPH6_PERCE</name>
<dbReference type="RefSeq" id="WP_141196394.1">
    <property type="nucleotide sequence ID" value="NZ_CP041186.1"/>
</dbReference>
<organism evidence="9 10">
    <name type="scientific">Persicimonas caeni</name>
    <dbReference type="NCBI Taxonomy" id="2292766"/>
    <lineage>
        <taxon>Bacteria</taxon>
        <taxon>Deltaproteobacteria</taxon>
        <taxon>Bradymonadales</taxon>
        <taxon>Bradymonadaceae</taxon>
        <taxon>Persicimonas</taxon>
    </lineage>
</organism>
<accession>A0A5B8Y1W5</accession>
<accession>A0A4Y6PPH6</accession>
<sequence length="356" mass="41134">MQEDRISEYAACAQEAGLHYVTETTPGYERKRWGRGFTYMTEDGSHLHDEAEKARIKALTIPPDWTDVWIAANPDAHVQATGRDAAGRKQYIYHPRWEEVRRRVKFDHLVQFARKLPAIREACDRAMRANEVGRERALAVVITLLDRTLLRIGNEQYLREHGSHGLATLFAEHVEVNTTSVRFEFVGKSEVEHEIVVRDRRLSRQVRRLHETPGERVFTYLEDGKTRRVTADEVNAYLEEICGMECSTKDFRTWGATRRFTEFLLEYGPPEDADERDEMLREAVRQTAQALGNTETVCRDYYLHPDVVDAYDGGRFWPHWEAFEAASQQGAVADEGLSQVERFVVWLAENERGEGD</sequence>
<dbReference type="Gene3D" id="3.90.15.10">
    <property type="entry name" value="Topoisomerase I, Chain A, domain 3"/>
    <property type="match status" value="1"/>
</dbReference>
<gene>
    <name evidence="9" type="ORF">FIV42_03810</name>
</gene>
<keyword evidence="6 9" id="KW-0413">Isomerase</keyword>
<evidence type="ECO:0000256" key="6">
    <source>
        <dbReference type="ARBA" id="ARBA00023235"/>
    </source>
</evidence>
<comment type="catalytic activity">
    <reaction evidence="1">
        <text>ATP-independent breakage of single-stranded DNA, followed by passage and rejoining.</text>
        <dbReference type="EC" id="5.6.2.1"/>
    </reaction>
</comment>
<dbReference type="InterPro" id="IPR035447">
    <property type="entry name" value="DNA_topo_I_N_sf"/>
</dbReference>
<dbReference type="EMBL" id="CP041186">
    <property type="protein sequence ID" value="QDG49897.1"/>
    <property type="molecule type" value="Genomic_DNA"/>
</dbReference>
<dbReference type="InterPro" id="IPR001631">
    <property type="entry name" value="TopoI"/>
</dbReference>
<dbReference type="PRINTS" id="PR00416">
    <property type="entry name" value="EUTPISMRASEI"/>
</dbReference>
<dbReference type="GO" id="GO:0003917">
    <property type="term" value="F:DNA topoisomerase type I (single strand cut, ATP-independent) activity"/>
    <property type="evidence" value="ECO:0007669"/>
    <property type="project" value="UniProtKB-EC"/>
</dbReference>
<dbReference type="GO" id="GO:0003677">
    <property type="term" value="F:DNA binding"/>
    <property type="evidence" value="ECO:0007669"/>
    <property type="project" value="UniProtKB-KW"/>
</dbReference>
<protein>
    <recommendedName>
        <fullName evidence="3">DNA topoisomerase</fullName>
        <ecNumber evidence="3">5.6.2.1</ecNumber>
    </recommendedName>
</protein>
<comment type="similarity">
    <text evidence="2">Belongs to the type IB topoisomerase family.</text>
</comment>
<evidence type="ECO:0000313" key="9">
    <source>
        <dbReference type="EMBL" id="QDG49897.1"/>
    </source>
</evidence>
<dbReference type="Pfam" id="PF21338">
    <property type="entry name" value="Top1B_N_bact"/>
    <property type="match status" value="1"/>
</dbReference>
<dbReference type="SUPFAM" id="SSF55869">
    <property type="entry name" value="DNA topoisomerase I domain"/>
    <property type="match status" value="1"/>
</dbReference>
<keyword evidence="5" id="KW-0238">DNA-binding</keyword>
<dbReference type="InterPro" id="IPR013500">
    <property type="entry name" value="TopoI_cat_euk"/>
</dbReference>
<dbReference type="InterPro" id="IPR014711">
    <property type="entry name" value="TopoI_cat_a-hlx-sub_euk"/>
</dbReference>
<dbReference type="Gene3D" id="1.10.132.120">
    <property type="match status" value="1"/>
</dbReference>
<feature type="domain" description="DNA topoisomerase I catalytic core eukaryotic-type" evidence="7">
    <location>
        <begin position="101"/>
        <end position="299"/>
    </location>
</feature>
<dbReference type="Gene3D" id="3.30.66.10">
    <property type="entry name" value="DNA topoisomerase I domain"/>
    <property type="match status" value="1"/>
</dbReference>
<dbReference type="AlphaFoldDB" id="A0A4Y6PPH6"/>
<evidence type="ECO:0000259" key="8">
    <source>
        <dbReference type="Pfam" id="PF21338"/>
    </source>
</evidence>
<evidence type="ECO:0000256" key="5">
    <source>
        <dbReference type="ARBA" id="ARBA00023125"/>
    </source>
</evidence>
<dbReference type="InterPro" id="IPR049331">
    <property type="entry name" value="Top1B_N_bact"/>
</dbReference>
<keyword evidence="10" id="KW-1185">Reference proteome</keyword>
<evidence type="ECO:0000256" key="3">
    <source>
        <dbReference type="ARBA" id="ARBA00012891"/>
    </source>
</evidence>
<evidence type="ECO:0000256" key="4">
    <source>
        <dbReference type="ARBA" id="ARBA00023029"/>
    </source>
</evidence>
<dbReference type="Pfam" id="PF01028">
    <property type="entry name" value="Topoisom_I"/>
    <property type="match status" value="1"/>
</dbReference>
<evidence type="ECO:0000259" key="7">
    <source>
        <dbReference type="Pfam" id="PF01028"/>
    </source>
</evidence>
<reference evidence="9 10" key="1">
    <citation type="submission" date="2019-06" db="EMBL/GenBank/DDBJ databases">
        <title>Persicimonas caeni gen. nov., sp. nov., a predatory bacterium isolated from solar saltern.</title>
        <authorList>
            <person name="Wang S."/>
        </authorList>
    </citation>
    <scope>NUCLEOTIDE SEQUENCE [LARGE SCALE GENOMIC DNA]</scope>
    <source>
        <strain evidence="9 10">YN101</strain>
    </source>
</reference>
<dbReference type="SUPFAM" id="SSF56349">
    <property type="entry name" value="DNA breaking-rejoining enzymes"/>
    <property type="match status" value="1"/>
</dbReference>
<proteinExistence type="inferred from homology"/>
<evidence type="ECO:0000256" key="1">
    <source>
        <dbReference type="ARBA" id="ARBA00000213"/>
    </source>
</evidence>
<dbReference type="InterPro" id="IPR011010">
    <property type="entry name" value="DNA_brk_join_enz"/>
</dbReference>
<evidence type="ECO:0000256" key="2">
    <source>
        <dbReference type="ARBA" id="ARBA00006645"/>
    </source>
</evidence>
<dbReference type="Proteomes" id="UP000315995">
    <property type="component" value="Chromosome"/>
</dbReference>
<evidence type="ECO:0000313" key="10">
    <source>
        <dbReference type="Proteomes" id="UP000315995"/>
    </source>
</evidence>
<dbReference type="EC" id="5.6.2.1" evidence="3"/>
<feature type="domain" description="DNA topoisomerase IB N-terminal" evidence="8">
    <location>
        <begin position="36"/>
        <end position="84"/>
    </location>
</feature>
<dbReference type="OrthoDB" id="9778962at2"/>